<evidence type="ECO:0000313" key="2">
    <source>
        <dbReference type="EMBL" id="MFC5343691.1"/>
    </source>
</evidence>
<evidence type="ECO:0000259" key="1">
    <source>
        <dbReference type="Pfam" id="PF16289"/>
    </source>
</evidence>
<dbReference type="InterPro" id="IPR032557">
    <property type="entry name" value="DUF4935"/>
</dbReference>
<organism evidence="2 3">
    <name type="scientific">Brevundimonas staleyi</name>
    <dbReference type="NCBI Taxonomy" id="74326"/>
    <lineage>
        <taxon>Bacteria</taxon>
        <taxon>Pseudomonadati</taxon>
        <taxon>Pseudomonadota</taxon>
        <taxon>Alphaproteobacteria</taxon>
        <taxon>Caulobacterales</taxon>
        <taxon>Caulobacteraceae</taxon>
        <taxon>Brevundimonas</taxon>
    </lineage>
</organism>
<sequence>MPYRALTIDTNVAYGGGFDFEHGLLRQLQQFHGSDGRFILSSIVEAEILKRLREMTSSTRDKFVSVAQDAFDRRLLGDEFKQAADALTAALVEPRVAARAHLDAFLRTTGATLVPVDLAPMSDLVRMYFDPVAPFEASGAKKAEFPDAIALLSLEAWARRNGKVLAVSKDKGWREFAEQTVHLDVVESLGAALAVFQEQAAAEKAAKAVGAVLGRVQAGELQALAGELTDRLESRTEELDPDISADSYHQLDFELTGLAFNGYTLAGEPADDFDVTVVRMEDGLIAVTAPVLIRATVQASFHLLHWDSIDREYISLGNQHEEREAEFSFDALITLIGDIDEPDTLQIEDVELVNGSADVDFGEIEMDRGEA</sequence>
<dbReference type="RefSeq" id="WP_289648164.1">
    <property type="nucleotide sequence ID" value="NZ_CP169082.1"/>
</dbReference>
<protein>
    <submittedName>
        <fullName evidence="2">PIN domain-containing protein</fullName>
    </submittedName>
</protein>
<proteinExistence type="predicted"/>
<dbReference type="Proteomes" id="UP001596152">
    <property type="component" value="Unassembled WGS sequence"/>
</dbReference>
<evidence type="ECO:0000313" key="3">
    <source>
        <dbReference type="Proteomes" id="UP001596152"/>
    </source>
</evidence>
<reference evidence="3" key="1">
    <citation type="journal article" date="2019" name="Int. J. Syst. Evol. Microbiol.">
        <title>The Global Catalogue of Microorganisms (GCM) 10K type strain sequencing project: providing services to taxonomists for standard genome sequencing and annotation.</title>
        <authorList>
            <consortium name="The Broad Institute Genomics Platform"/>
            <consortium name="The Broad Institute Genome Sequencing Center for Infectious Disease"/>
            <person name="Wu L."/>
            <person name="Ma J."/>
        </authorList>
    </citation>
    <scope>NUCLEOTIDE SEQUENCE [LARGE SCALE GENOMIC DNA]</scope>
    <source>
        <strain evidence="3">JCM 12125</strain>
    </source>
</reference>
<accession>A0ABW0FQ83</accession>
<gene>
    <name evidence="2" type="ORF">ACFPIE_07190</name>
</gene>
<dbReference type="Pfam" id="PF16289">
    <property type="entry name" value="PIN_12"/>
    <property type="match status" value="1"/>
</dbReference>
<comment type="caution">
    <text evidence="2">The sequence shown here is derived from an EMBL/GenBank/DDBJ whole genome shotgun (WGS) entry which is preliminary data.</text>
</comment>
<feature type="domain" description="DUF4935" evidence="1">
    <location>
        <begin position="7"/>
        <end position="173"/>
    </location>
</feature>
<dbReference type="EMBL" id="JBHSLF010000014">
    <property type="protein sequence ID" value="MFC5343691.1"/>
    <property type="molecule type" value="Genomic_DNA"/>
</dbReference>
<keyword evidence="3" id="KW-1185">Reference proteome</keyword>
<name>A0ABW0FQ83_9CAUL</name>